<dbReference type="PANTHER" id="PTHR31044:SF117">
    <property type="entry name" value="OS07G0600700 PROTEIN"/>
    <property type="match status" value="1"/>
</dbReference>
<keyword evidence="4 8" id="KW-0732">Signal</keyword>
<keyword evidence="3" id="KW-0336">GPI-anchor</keyword>
<evidence type="ECO:0000256" key="1">
    <source>
        <dbReference type="ARBA" id="ARBA00004609"/>
    </source>
</evidence>
<evidence type="ECO:0000256" key="2">
    <source>
        <dbReference type="ARBA" id="ARBA00022475"/>
    </source>
</evidence>
<evidence type="ECO:0000256" key="6">
    <source>
        <dbReference type="ARBA" id="ARBA00023157"/>
    </source>
</evidence>
<keyword evidence="2" id="KW-1003">Cell membrane</keyword>
<keyword evidence="6" id="KW-1015">Disulfide bond</keyword>
<dbReference type="AlphaFoldDB" id="A0A0E0EE37"/>
<organism evidence="10">
    <name type="scientific">Oryza meridionalis</name>
    <dbReference type="NCBI Taxonomy" id="40149"/>
    <lineage>
        <taxon>Eukaryota</taxon>
        <taxon>Viridiplantae</taxon>
        <taxon>Streptophyta</taxon>
        <taxon>Embryophyta</taxon>
        <taxon>Tracheophyta</taxon>
        <taxon>Spermatophyta</taxon>
        <taxon>Magnoliopsida</taxon>
        <taxon>Liliopsida</taxon>
        <taxon>Poales</taxon>
        <taxon>Poaceae</taxon>
        <taxon>BOP clade</taxon>
        <taxon>Oryzoideae</taxon>
        <taxon>Oryzeae</taxon>
        <taxon>Oryzinae</taxon>
        <taxon>Oryza</taxon>
    </lineage>
</organism>
<dbReference type="Gramene" id="OMERI07G17940.1">
    <property type="protein sequence ID" value="OMERI07G17940.1"/>
    <property type="gene ID" value="OMERI07G17940"/>
</dbReference>
<dbReference type="SMART" id="SM00768">
    <property type="entry name" value="X8"/>
    <property type="match status" value="1"/>
</dbReference>
<feature type="chain" id="PRO_5002358275" description="X8 domain-containing protein" evidence="8">
    <location>
        <begin position="25"/>
        <end position="198"/>
    </location>
</feature>
<dbReference type="HOGENOM" id="CLU_031666_1_2_1"/>
<dbReference type="GO" id="GO:0005886">
    <property type="term" value="C:plasma membrane"/>
    <property type="evidence" value="ECO:0007669"/>
    <property type="project" value="UniProtKB-SubCell"/>
</dbReference>
<dbReference type="PANTHER" id="PTHR31044">
    <property type="entry name" value="BETA-1,3 GLUCANASE"/>
    <property type="match status" value="1"/>
</dbReference>
<keyword evidence="5" id="KW-0472">Membrane</keyword>
<reference evidence="10" key="2">
    <citation type="submission" date="2018-05" db="EMBL/GenBank/DDBJ databases">
        <title>OmerRS3 (Oryza meridionalis Reference Sequence Version 3).</title>
        <authorList>
            <person name="Zhang J."/>
            <person name="Kudrna D."/>
            <person name="Lee S."/>
            <person name="Talag J."/>
            <person name="Welchert J."/>
            <person name="Wing R.A."/>
        </authorList>
    </citation>
    <scope>NUCLEOTIDE SEQUENCE [LARGE SCALE GENOMIC DNA]</scope>
    <source>
        <strain evidence="10">cv. OR44</strain>
    </source>
</reference>
<dbReference type="STRING" id="40149.A0A0E0EE37"/>
<keyword evidence="3" id="KW-0449">Lipoprotein</keyword>
<dbReference type="EnsemblPlants" id="OMERI07G17940.1">
    <property type="protein sequence ID" value="OMERI07G17940.1"/>
    <property type="gene ID" value="OMERI07G17940"/>
</dbReference>
<dbReference type="Pfam" id="PF07983">
    <property type="entry name" value="X8"/>
    <property type="match status" value="1"/>
</dbReference>
<evidence type="ECO:0000313" key="10">
    <source>
        <dbReference type="EnsemblPlants" id="OMERI07G17940.1"/>
    </source>
</evidence>
<proteinExistence type="predicted"/>
<evidence type="ECO:0000313" key="11">
    <source>
        <dbReference type="Proteomes" id="UP000008021"/>
    </source>
</evidence>
<evidence type="ECO:0000256" key="3">
    <source>
        <dbReference type="ARBA" id="ARBA00022622"/>
    </source>
</evidence>
<evidence type="ECO:0000256" key="7">
    <source>
        <dbReference type="ARBA" id="ARBA00023180"/>
    </source>
</evidence>
<evidence type="ECO:0000256" key="5">
    <source>
        <dbReference type="ARBA" id="ARBA00023136"/>
    </source>
</evidence>
<protein>
    <recommendedName>
        <fullName evidence="9">X8 domain-containing protein</fullName>
    </recommendedName>
</protein>
<comment type="subcellular location">
    <subcellularLocation>
        <location evidence="1">Cell membrane</location>
        <topology evidence="1">Lipid-anchor</topology>
        <topology evidence="1">GPI-anchor</topology>
    </subcellularLocation>
</comment>
<evidence type="ECO:0000256" key="4">
    <source>
        <dbReference type="ARBA" id="ARBA00022729"/>
    </source>
</evidence>
<dbReference type="Proteomes" id="UP000008021">
    <property type="component" value="Chromosome 7"/>
</dbReference>
<keyword evidence="7" id="KW-0325">Glycoprotein</keyword>
<dbReference type="eggNOG" id="ENOG502RYRZ">
    <property type="taxonomic scope" value="Eukaryota"/>
</dbReference>
<evidence type="ECO:0000259" key="9">
    <source>
        <dbReference type="SMART" id="SM00768"/>
    </source>
</evidence>
<dbReference type="InterPro" id="IPR044788">
    <property type="entry name" value="X8_dom_prot"/>
</dbReference>
<accession>A0A0E0EE37</accession>
<evidence type="ECO:0000256" key="8">
    <source>
        <dbReference type="SAM" id="SignalP"/>
    </source>
</evidence>
<feature type="signal peptide" evidence="8">
    <location>
        <begin position="1"/>
        <end position="24"/>
    </location>
</feature>
<feature type="domain" description="X8" evidence="9">
    <location>
        <begin position="25"/>
        <end position="109"/>
    </location>
</feature>
<keyword evidence="11" id="KW-1185">Reference proteome</keyword>
<dbReference type="FunFam" id="1.20.58.1040:FF:000001">
    <property type="entry name" value="Glucan endo-1,3-beta-glucosidase 4"/>
    <property type="match status" value="1"/>
</dbReference>
<name>A0A0E0EE37_9ORYZ</name>
<dbReference type="GO" id="GO:0009506">
    <property type="term" value="C:plasmodesma"/>
    <property type="evidence" value="ECO:0007669"/>
    <property type="project" value="UniProtKB-ARBA"/>
</dbReference>
<sequence length="198" mass="19646">MMEAMEAVVVAALVLLMSSSLVASDWCVCRSDQPQAALQKTIDYACGAGADCNSIHEQGQCFNPNTVVAHCSWAANSYFQRNRAMGATCDFTGTATLTTSDPSVSGCSFPASASAAGTSTTPTMGGTTGTMTPGTFTPGTGMGTTTGTGMGTGTTTGTGLGGLGPTGTSSMDTAAAVLHLRAGLATFCAVLLSLVAIA</sequence>
<dbReference type="GO" id="GO:0098552">
    <property type="term" value="C:side of membrane"/>
    <property type="evidence" value="ECO:0007669"/>
    <property type="project" value="UniProtKB-KW"/>
</dbReference>
<reference evidence="10" key="1">
    <citation type="submission" date="2015-04" db="UniProtKB">
        <authorList>
            <consortium name="EnsemblPlants"/>
        </authorList>
    </citation>
    <scope>IDENTIFICATION</scope>
</reference>
<dbReference type="InterPro" id="IPR012946">
    <property type="entry name" value="X8"/>
</dbReference>
<dbReference type="Gene3D" id="1.20.58.1040">
    <property type="match status" value="1"/>
</dbReference>